<feature type="compositionally biased region" description="Basic residues" evidence="6">
    <location>
        <begin position="177"/>
        <end position="203"/>
    </location>
</feature>
<keyword evidence="9" id="KW-1185">Reference proteome</keyword>
<gene>
    <name evidence="8" type="ORF">MATL_G00246290</name>
</gene>
<dbReference type="AlphaFoldDB" id="A0A9D3T0T3"/>
<keyword evidence="5" id="KW-0372">Hormone</keyword>
<protein>
    <recommendedName>
        <fullName evidence="10">Parathyroid hormone-related protein</fullName>
    </recommendedName>
</protein>
<feature type="region of interest" description="Disordered" evidence="6">
    <location>
        <begin position="162"/>
        <end position="222"/>
    </location>
</feature>
<evidence type="ECO:0008006" key="10">
    <source>
        <dbReference type="Google" id="ProtNLM"/>
    </source>
</evidence>
<dbReference type="GO" id="GO:0005576">
    <property type="term" value="C:extracellular region"/>
    <property type="evidence" value="ECO:0007669"/>
    <property type="project" value="UniProtKB-SubCell"/>
</dbReference>
<evidence type="ECO:0000256" key="6">
    <source>
        <dbReference type="SAM" id="MobiDB-lite"/>
    </source>
</evidence>
<evidence type="ECO:0000256" key="3">
    <source>
        <dbReference type="ARBA" id="ARBA00022525"/>
    </source>
</evidence>
<keyword evidence="7" id="KW-1133">Transmembrane helix</keyword>
<dbReference type="GO" id="GO:0030282">
    <property type="term" value="P:bone mineralization"/>
    <property type="evidence" value="ECO:0007669"/>
    <property type="project" value="InterPro"/>
</dbReference>
<evidence type="ECO:0000256" key="4">
    <source>
        <dbReference type="ARBA" id="ARBA00022685"/>
    </source>
</evidence>
<comment type="caution">
    <text evidence="8">The sequence shown here is derived from an EMBL/GenBank/DDBJ whole genome shotgun (WGS) entry which is preliminary data.</text>
</comment>
<feature type="transmembrane region" description="Helical" evidence="7">
    <location>
        <begin position="50"/>
        <end position="69"/>
    </location>
</feature>
<evidence type="ECO:0000313" key="9">
    <source>
        <dbReference type="Proteomes" id="UP001046870"/>
    </source>
</evidence>
<dbReference type="EMBL" id="JAFDVH010000023">
    <property type="protein sequence ID" value="KAG7455927.1"/>
    <property type="molecule type" value="Genomic_DNA"/>
</dbReference>
<comment type="subcellular location">
    <subcellularLocation>
        <location evidence="1">Secreted</location>
    </subcellularLocation>
</comment>
<feature type="compositionally biased region" description="Gly residues" evidence="6">
    <location>
        <begin position="123"/>
        <end position="134"/>
    </location>
</feature>
<evidence type="ECO:0000256" key="5">
    <source>
        <dbReference type="ARBA" id="ARBA00022702"/>
    </source>
</evidence>
<evidence type="ECO:0000313" key="8">
    <source>
        <dbReference type="EMBL" id="KAG7455927.1"/>
    </source>
</evidence>
<evidence type="ECO:0000256" key="2">
    <source>
        <dbReference type="ARBA" id="ARBA00006307"/>
    </source>
</evidence>
<organism evidence="8 9">
    <name type="scientific">Megalops atlanticus</name>
    <name type="common">Tarpon</name>
    <name type="synonym">Clupea gigantea</name>
    <dbReference type="NCBI Taxonomy" id="7932"/>
    <lineage>
        <taxon>Eukaryota</taxon>
        <taxon>Metazoa</taxon>
        <taxon>Chordata</taxon>
        <taxon>Craniata</taxon>
        <taxon>Vertebrata</taxon>
        <taxon>Euteleostomi</taxon>
        <taxon>Actinopterygii</taxon>
        <taxon>Neopterygii</taxon>
        <taxon>Teleostei</taxon>
        <taxon>Elopiformes</taxon>
        <taxon>Megalopidae</taxon>
        <taxon>Megalops</taxon>
    </lineage>
</organism>
<keyword evidence="7" id="KW-0472">Membrane</keyword>
<evidence type="ECO:0000256" key="1">
    <source>
        <dbReference type="ARBA" id="ARBA00004613"/>
    </source>
</evidence>
<dbReference type="OrthoDB" id="9892514at2759"/>
<keyword evidence="3" id="KW-0964">Secreted</keyword>
<reference evidence="8" key="1">
    <citation type="submission" date="2021-01" db="EMBL/GenBank/DDBJ databases">
        <authorList>
            <person name="Zahm M."/>
            <person name="Roques C."/>
            <person name="Cabau C."/>
            <person name="Klopp C."/>
            <person name="Donnadieu C."/>
            <person name="Jouanno E."/>
            <person name="Lampietro C."/>
            <person name="Louis A."/>
            <person name="Herpin A."/>
            <person name="Echchiki A."/>
            <person name="Berthelot C."/>
            <person name="Parey E."/>
            <person name="Roest-Crollius H."/>
            <person name="Braasch I."/>
            <person name="Postlethwait J."/>
            <person name="Bobe J."/>
            <person name="Montfort J."/>
            <person name="Bouchez O."/>
            <person name="Begum T."/>
            <person name="Mejri S."/>
            <person name="Adams A."/>
            <person name="Chen W.-J."/>
            <person name="Guiguen Y."/>
        </authorList>
    </citation>
    <scope>NUCLEOTIDE SEQUENCE</scope>
    <source>
        <strain evidence="8">YG-15Mar2019-1</strain>
        <tissue evidence="8">Brain</tissue>
    </source>
</reference>
<dbReference type="SMART" id="SM00087">
    <property type="entry name" value="PTH"/>
    <property type="match status" value="1"/>
</dbReference>
<dbReference type="Pfam" id="PF01279">
    <property type="entry name" value="Parathyroid"/>
    <property type="match status" value="1"/>
</dbReference>
<keyword evidence="7" id="KW-0812">Transmembrane</keyword>
<comment type="similarity">
    <text evidence="2">Belongs to the parathyroid hormone family.</text>
</comment>
<dbReference type="GO" id="GO:0005179">
    <property type="term" value="F:hormone activity"/>
    <property type="evidence" value="ECO:0007669"/>
    <property type="project" value="UniProtKB-KW"/>
</dbReference>
<accession>A0A9D3T0T3</accession>
<dbReference type="Proteomes" id="UP001046870">
    <property type="component" value="Chromosome 23"/>
</dbReference>
<dbReference type="InterPro" id="IPR001415">
    <property type="entry name" value="PTH/PTH-rel"/>
</dbReference>
<dbReference type="PANTHER" id="PTHR17223:SF0">
    <property type="entry name" value="PARATHYROID HORMONE-RELATED PROTEIN"/>
    <property type="match status" value="1"/>
</dbReference>
<proteinExistence type="inferred from homology"/>
<feature type="region of interest" description="Disordered" evidence="6">
    <location>
        <begin position="116"/>
        <end position="150"/>
    </location>
</feature>
<evidence type="ECO:0000256" key="7">
    <source>
        <dbReference type="SAM" id="Phobius"/>
    </source>
</evidence>
<sequence length="222" mass="25440">MPSDGDKACSKLSRSILSPFLRVPPLLQLEPSSSGTFVKRQPRMWCSRRLIHWWSFAVFLLCSPAVHYGRHAEALSTRMKRTVTHAQLMHDRGRVLQDLKRRMWLQELLEELHTAETRDTPGWGSGGVYTGGADDGSTLRPKPTVGGSKNYLAWSQVDEEEGATLSQETRKDLPRKAANKRKRKRKGRTGRRRLREQRKRTARSLRQGPGRLPCPRLHRTLL</sequence>
<keyword evidence="4" id="KW-0165">Cleavage on pair of basic residues</keyword>
<name>A0A9D3T0T3_MEGAT</name>
<dbReference type="PANTHER" id="PTHR17223">
    <property type="entry name" value="PARATHYROID HORMONE-RELATED"/>
    <property type="match status" value="1"/>
</dbReference>
<dbReference type="InterPro" id="IPR003626">
    <property type="entry name" value="PTH-rel"/>
</dbReference>